<protein>
    <submittedName>
        <fullName evidence="2">RES family NAD+ phosphorylase</fullName>
    </submittedName>
</protein>
<dbReference type="InterPro" id="IPR014914">
    <property type="entry name" value="RES_dom"/>
</dbReference>
<keyword evidence="3" id="KW-1185">Reference proteome</keyword>
<feature type="domain" description="RES" evidence="1">
    <location>
        <begin position="69"/>
        <end position="233"/>
    </location>
</feature>
<comment type="caution">
    <text evidence="2">The sequence shown here is derived from an EMBL/GenBank/DDBJ whole genome shotgun (WGS) entry which is preliminary data.</text>
</comment>
<organism evidence="2 3">
    <name type="scientific">Vibrio agarivorans</name>
    <dbReference type="NCBI Taxonomy" id="153622"/>
    <lineage>
        <taxon>Bacteria</taxon>
        <taxon>Pseudomonadati</taxon>
        <taxon>Pseudomonadota</taxon>
        <taxon>Gammaproteobacteria</taxon>
        <taxon>Vibrionales</taxon>
        <taxon>Vibrionaceae</taxon>
        <taxon>Vibrio</taxon>
    </lineage>
</organism>
<dbReference type="Pfam" id="PF08808">
    <property type="entry name" value="RES"/>
    <property type="match status" value="1"/>
</dbReference>
<evidence type="ECO:0000313" key="3">
    <source>
        <dbReference type="Proteomes" id="UP001169719"/>
    </source>
</evidence>
<accession>A0ABT7XZA2</accession>
<sequence length="281" mass="31573">MEKNAQKYILELEYIHELAKLVLQSSCPEEVKRGLSQIVKFYDTTNFQLSFSMPYFRARKCTSSTGYASTSDIYIPPPKYTDAGRLNEAGKPVLYLCLSMATALSEIKATDGDYVQIGLYEPKDKKLRLGLIGEKIGSIKQSGAYLPIEKSEHYRKLIDNLNAKDPKLAMAYLYSDGFLNEVLTDPSADSKNYLHSRALTNLIINKEPFLDGIMYHSLAHSGGMNIALPFESAQKNIGLGSTFVIKVNKKYKYGLFDYEVVSKGNVCSKSNSVTWEKTNEY</sequence>
<name>A0ABT7XZA2_9VIBR</name>
<dbReference type="Proteomes" id="UP001169719">
    <property type="component" value="Unassembled WGS sequence"/>
</dbReference>
<evidence type="ECO:0000259" key="1">
    <source>
        <dbReference type="Pfam" id="PF08808"/>
    </source>
</evidence>
<evidence type="ECO:0000313" key="2">
    <source>
        <dbReference type="EMBL" id="MDN2481117.1"/>
    </source>
</evidence>
<gene>
    <name evidence="2" type="ORF">QWJ08_06880</name>
</gene>
<dbReference type="RefSeq" id="WP_289961237.1">
    <property type="nucleotide sequence ID" value="NZ_JAUEOZ010000001.1"/>
</dbReference>
<proteinExistence type="predicted"/>
<reference evidence="2" key="1">
    <citation type="submission" date="2024-05" db="EMBL/GenBank/DDBJ databases">
        <title>Genome Sequences of Four Agar- Degrading Marine Bacteria.</title>
        <authorList>
            <person name="Phillips E.K."/>
            <person name="Shaffer J.C."/>
            <person name="Henson M.W."/>
            <person name="Temperton B."/>
            <person name="Thrash C.J."/>
            <person name="Martin M.O."/>
        </authorList>
    </citation>
    <scope>NUCLEOTIDE SEQUENCE</scope>
    <source>
        <strain evidence="2">EKP203</strain>
    </source>
</reference>
<dbReference type="EMBL" id="JAUEOZ010000001">
    <property type="protein sequence ID" value="MDN2481117.1"/>
    <property type="molecule type" value="Genomic_DNA"/>
</dbReference>